<proteinExistence type="predicted"/>
<protein>
    <submittedName>
        <fullName evidence="1">Uncharacterized protein</fullName>
    </submittedName>
</protein>
<reference evidence="2" key="1">
    <citation type="journal article" date="2013" name="Nat. Genet.">
        <title>The duck genome and transcriptome provide insight into an avian influenza virus reservoir species.</title>
        <authorList>
            <person name="Huang Y."/>
            <person name="Li Y."/>
            <person name="Burt D.W."/>
            <person name="Chen H."/>
            <person name="Zhang Y."/>
            <person name="Qian W."/>
            <person name="Kim H."/>
            <person name="Gan S."/>
            <person name="Zhao Y."/>
            <person name="Li J."/>
            <person name="Yi K."/>
            <person name="Feng H."/>
            <person name="Zhu P."/>
            <person name="Li B."/>
            <person name="Liu Q."/>
            <person name="Fairley S."/>
            <person name="Magor K.E."/>
            <person name="Du Z."/>
            <person name="Hu X."/>
            <person name="Goodman L."/>
            <person name="Tafer H."/>
            <person name="Vignal A."/>
            <person name="Lee T."/>
            <person name="Kim K.W."/>
            <person name="Sheng Z."/>
            <person name="An Y."/>
            <person name="Searle S."/>
            <person name="Herrero J."/>
            <person name="Groenen M.A."/>
            <person name="Crooijmans R.P."/>
            <person name="Faraut T."/>
            <person name="Cai Q."/>
            <person name="Webster R.G."/>
            <person name="Aldridge J.R."/>
            <person name="Warren W.C."/>
            <person name="Bartschat S."/>
            <person name="Kehr S."/>
            <person name="Marz M."/>
            <person name="Stadler P.F."/>
            <person name="Smith J."/>
            <person name="Kraus R.H."/>
            <person name="Zhao Y."/>
            <person name="Ren L."/>
            <person name="Fei J."/>
            <person name="Morisson M."/>
            <person name="Kaiser P."/>
            <person name="Griffin D.K."/>
            <person name="Rao M."/>
            <person name="Pitel F."/>
            <person name="Wang J."/>
            <person name="Li N."/>
        </authorList>
    </citation>
    <scope>NUCLEOTIDE SEQUENCE [LARGE SCALE GENOMIC DNA]</scope>
</reference>
<evidence type="ECO:0000313" key="1">
    <source>
        <dbReference type="EMBL" id="EOB04189.1"/>
    </source>
</evidence>
<name>R0LEV5_ANAPL</name>
<dbReference type="AlphaFoldDB" id="R0LEV5"/>
<keyword evidence="2" id="KW-1185">Reference proteome</keyword>
<gene>
    <name evidence="1" type="ORF">Anapl_00172</name>
</gene>
<dbReference type="EMBL" id="KB742808">
    <property type="protein sequence ID" value="EOB04189.1"/>
    <property type="molecule type" value="Genomic_DNA"/>
</dbReference>
<accession>R0LEV5</accession>
<organism evidence="1 2">
    <name type="scientific">Anas platyrhynchos</name>
    <name type="common">Mallard</name>
    <name type="synonym">Anas boschas</name>
    <dbReference type="NCBI Taxonomy" id="8839"/>
    <lineage>
        <taxon>Eukaryota</taxon>
        <taxon>Metazoa</taxon>
        <taxon>Chordata</taxon>
        <taxon>Craniata</taxon>
        <taxon>Vertebrata</taxon>
        <taxon>Euteleostomi</taxon>
        <taxon>Archelosauria</taxon>
        <taxon>Archosauria</taxon>
        <taxon>Dinosauria</taxon>
        <taxon>Saurischia</taxon>
        <taxon>Theropoda</taxon>
        <taxon>Coelurosauria</taxon>
        <taxon>Aves</taxon>
        <taxon>Neognathae</taxon>
        <taxon>Galloanserae</taxon>
        <taxon>Anseriformes</taxon>
        <taxon>Anatidae</taxon>
        <taxon>Anatinae</taxon>
        <taxon>Anas</taxon>
    </lineage>
</organism>
<dbReference type="Proteomes" id="UP000296049">
    <property type="component" value="Unassembled WGS sequence"/>
</dbReference>
<sequence length="138" mass="14944">MHENSTLVYDKGSVINTREGSFQGQWVDLMVKEKAVAGAEVPLRMQAGTGSDRESKLEMGQGSMAFTGDDESLALFALAQEQQWMAVAAGFYRVQVKQLPCYTVFAVQRSLSALPMARIGSAGGDGSPNCYTLPETDR</sequence>
<evidence type="ECO:0000313" key="2">
    <source>
        <dbReference type="Proteomes" id="UP000296049"/>
    </source>
</evidence>